<accession>A0A150F3E4</accession>
<evidence type="ECO:0000313" key="1">
    <source>
        <dbReference type="EMBL" id="KXZ15245.1"/>
    </source>
</evidence>
<comment type="caution">
    <text evidence="1">The sequence shown here is derived from an EMBL/GenBank/DDBJ whole genome shotgun (WGS) entry which is preliminary data.</text>
</comment>
<keyword evidence="2" id="KW-1185">Reference proteome</keyword>
<name>A0A150F3E4_9BACI</name>
<proteinExistence type="predicted"/>
<dbReference type="EMBL" id="LSBA01000036">
    <property type="protein sequence ID" value="KXZ15245.1"/>
    <property type="molecule type" value="Genomic_DNA"/>
</dbReference>
<dbReference type="Proteomes" id="UP000075430">
    <property type="component" value="Unassembled WGS sequence"/>
</dbReference>
<protein>
    <submittedName>
        <fullName evidence="1">Uncharacterized protein</fullName>
    </submittedName>
</protein>
<sequence>MHGEERNRPGLKADPHCIFLETTLRRFPAERFCMMMHRSLGSGREPALKARAGMLRRSN</sequence>
<gene>
    <name evidence="1" type="ORF">AXI58_03010</name>
</gene>
<evidence type="ECO:0000313" key="2">
    <source>
        <dbReference type="Proteomes" id="UP000075430"/>
    </source>
</evidence>
<dbReference type="STRING" id="1793963.AXI58_03010"/>
<organism evidence="1 2">
    <name type="scientific">Bacillus nakamurai</name>
    <dbReference type="NCBI Taxonomy" id="1793963"/>
    <lineage>
        <taxon>Bacteria</taxon>
        <taxon>Bacillati</taxon>
        <taxon>Bacillota</taxon>
        <taxon>Bacilli</taxon>
        <taxon>Bacillales</taxon>
        <taxon>Bacillaceae</taxon>
        <taxon>Bacillus</taxon>
    </lineage>
</organism>
<reference evidence="2" key="1">
    <citation type="submission" date="2016-02" db="EMBL/GenBank/DDBJ databases">
        <authorList>
            <person name="Dunlap C."/>
        </authorList>
    </citation>
    <scope>NUCLEOTIDE SEQUENCE [LARGE SCALE GENOMIC DNA]</scope>
    <source>
        <strain evidence="2">NRRL B-41092</strain>
    </source>
</reference>
<dbReference type="AlphaFoldDB" id="A0A150F3E4"/>